<dbReference type="EMBL" id="JH818640">
    <property type="protein sequence ID" value="EKC37898.1"/>
    <property type="molecule type" value="Genomic_DNA"/>
</dbReference>
<dbReference type="AlphaFoldDB" id="K1QW54"/>
<gene>
    <name evidence="1" type="ORF">CGI_10019515</name>
</gene>
<dbReference type="HOGENOM" id="CLU_3070735_0_0_1"/>
<protein>
    <submittedName>
        <fullName evidence="1">Uncharacterized protein</fullName>
    </submittedName>
</protein>
<proteinExistence type="predicted"/>
<evidence type="ECO:0000313" key="1">
    <source>
        <dbReference type="EMBL" id="EKC37898.1"/>
    </source>
</evidence>
<organism evidence="1">
    <name type="scientific">Magallana gigas</name>
    <name type="common">Pacific oyster</name>
    <name type="synonym">Crassostrea gigas</name>
    <dbReference type="NCBI Taxonomy" id="29159"/>
    <lineage>
        <taxon>Eukaryota</taxon>
        <taxon>Metazoa</taxon>
        <taxon>Spiralia</taxon>
        <taxon>Lophotrochozoa</taxon>
        <taxon>Mollusca</taxon>
        <taxon>Bivalvia</taxon>
        <taxon>Autobranchia</taxon>
        <taxon>Pteriomorphia</taxon>
        <taxon>Ostreida</taxon>
        <taxon>Ostreoidea</taxon>
        <taxon>Ostreidae</taxon>
        <taxon>Magallana</taxon>
    </lineage>
</organism>
<reference evidence="1" key="1">
    <citation type="journal article" date="2012" name="Nature">
        <title>The oyster genome reveals stress adaptation and complexity of shell formation.</title>
        <authorList>
            <person name="Zhang G."/>
            <person name="Fang X."/>
            <person name="Guo X."/>
            <person name="Li L."/>
            <person name="Luo R."/>
            <person name="Xu F."/>
            <person name="Yang P."/>
            <person name="Zhang L."/>
            <person name="Wang X."/>
            <person name="Qi H."/>
            <person name="Xiong Z."/>
            <person name="Que H."/>
            <person name="Xie Y."/>
            <person name="Holland P.W."/>
            <person name="Paps J."/>
            <person name="Zhu Y."/>
            <person name="Wu F."/>
            <person name="Chen Y."/>
            <person name="Wang J."/>
            <person name="Peng C."/>
            <person name="Meng J."/>
            <person name="Yang L."/>
            <person name="Liu J."/>
            <person name="Wen B."/>
            <person name="Zhang N."/>
            <person name="Huang Z."/>
            <person name="Zhu Q."/>
            <person name="Feng Y."/>
            <person name="Mount A."/>
            <person name="Hedgecock D."/>
            <person name="Xu Z."/>
            <person name="Liu Y."/>
            <person name="Domazet-Loso T."/>
            <person name="Du Y."/>
            <person name="Sun X."/>
            <person name="Zhang S."/>
            <person name="Liu B."/>
            <person name="Cheng P."/>
            <person name="Jiang X."/>
            <person name="Li J."/>
            <person name="Fan D."/>
            <person name="Wang W."/>
            <person name="Fu W."/>
            <person name="Wang T."/>
            <person name="Wang B."/>
            <person name="Zhang J."/>
            <person name="Peng Z."/>
            <person name="Li Y."/>
            <person name="Li N."/>
            <person name="Wang J."/>
            <person name="Chen M."/>
            <person name="He Y."/>
            <person name="Tan F."/>
            <person name="Song X."/>
            <person name="Zheng Q."/>
            <person name="Huang R."/>
            <person name="Yang H."/>
            <person name="Du X."/>
            <person name="Chen L."/>
            <person name="Yang M."/>
            <person name="Gaffney P.M."/>
            <person name="Wang S."/>
            <person name="Luo L."/>
            <person name="She Z."/>
            <person name="Ming Y."/>
            <person name="Huang W."/>
            <person name="Zhang S."/>
            <person name="Huang B."/>
            <person name="Zhang Y."/>
            <person name="Qu T."/>
            <person name="Ni P."/>
            <person name="Miao G."/>
            <person name="Wang J."/>
            <person name="Wang Q."/>
            <person name="Steinberg C.E."/>
            <person name="Wang H."/>
            <person name="Li N."/>
            <person name="Qian L."/>
            <person name="Zhang G."/>
            <person name="Li Y."/>
            <person name="Yang H."/>
            <person name="Liu X."/>
            <person name="Wang J."/>
            <person name="Yin Y."/>
            <person name="Wang J."/>
        </authorList>
    </citation>
    <scope>NUCLEOTIDE SEQUENCE [LARGE SCALE GENOMIC DNA]</scope>
    <source>
        <strain evidence="1">05x7-T-G4-1.051#20</strain>
    </source>
</reference>
<sequence length="53" mass="5968">MDTDSFICHSLQSERSCQEVEHADQTHCMHPSVSSPAFVFAQNRANIETAIFL</sequence>
<accession>K1QW54</accession>
<dbReference type="InParanoid" id="K1QW54"/>
<name>K1QW54_MAGGI</name>